<dbReference type="PANTHER" id="PTHR30040:SF2">
    <property type="entry name" value="FAD:PROTEIN FMN TRANSFERASE"/>
    <property type="match status" value="1"/>
</dbReference>
<evidence type="ECO:0000256" key="7">
    <source>
        <dbReference type="ARBA" id="ARBA00022842"/>
    </source>
</evidence>
<dbReference type="EC" id="2.7.1.180" evidence="1 10"/>
<proteinExistence type="inferred from homology"/>
<keyword evidence="12" id="KW-0997">Cell inner membrane</keyword>
<organism evidence="13 14">
    <name type="scientific">Eiseniibacteriota bacterium</name>
    <dbReference type="NCBI Taxonomy" id="2212470"/>
    <lineage>
        <taxon>Bacteria</taxon>
        <taxon>Candidatus Eiseniibacteriota</taxon>
    </lineage>
</organism>
<dbReference type="InterPro" id="IPR024932">
    <property type="entry name" value="ApbE"/>
</dbReference>
<dbReference type="SUPFAM" id="SSF143631">
    <property type="entry name" value="ApbE-like"/>
    <property type="match status" value="1"/>
</dbReference>
<name>A0A948W346_UNCEI</name>
<dbReference type="PROSITE" id="PS51257">
    <property type="entry name" value="PROKAR_LIPOPROTEIN"/>
    <property type="match status" value="1"/>
</dbReference>
<evidence type="ECO:0000256" key="2">
    <source>
        <dbReference type="ARBA" id="ARBA00016337"/>
    </source>
</evidence>
<keyword evidence="12" id="KW-0472">Membrane</keyword>
<keyword evidence="7 10" id="KW-0460">Magnesium</keyword>
<dbReference type="EMBL" id="JAHJDP010000034">
    <property type="protein sequence ID" value="MBU2690682.1"/>
    <property type="molecule type" value="Genomic_DNA"/>
</dbReference>
<sequence>MSKDLMNSHLLARIALIILALPTLLLSCTSERTDTSEAPPYQIFAEPMMGTTIEVMVPENEAAAAQAQAVFTLFNDIELRMSEWREGSPLAVVNQHAGGDPVPIPEDLLAVIQRGLALGDLTGGAFDITWAALWGLWDFKAEHPFVPDVEAIRARTALVDYKQLQVDDAAGTIRLPAEGMKIGLGGIAKGYALDRATALLKEKGVTSFLLSAGGQVYASGMRGDRKWRVGIRNPRGEIDDYFATMEVSDASVSTSGDYERFFILDGIRYHHILDPRTGRPARGLRSATVISSDATLADALSTAFMVMGVDPALALAETLPDVEAVLIDASNEVHTTSGMKNRLIVTHELPRLSP</sequence>
<dbReference type="Pfam" id="PF02424">
    <property type="entry name" value="ApbE"/>
    <property type="match status" value="1"/>
</dbReference>
<accession>A0A948W346</accession>
<reference evidence="13" key="1">
    <citation type="submission" date="2021-05" db="EMBL/GenBank/DDBJ databases">
        <title>Energy efficiency and biological interactions define the core microbiome of deep oligotrophic groundwater.</title>
        <authorList>
            <person name="Mehrshad M."/>
            <person name="Lopez-Fernandez M."/>
            <person name="Bell E."/>
            <person name="Bernier-Latmani R."/>
            <person name="Bertilsson S."/>
            <person name="Dopson M."/>
        </authorList>
    </citation>
    <scope>NUCLEOTIDE SEQUENCE</scope>
    <source>
        <strain evidence="13">Modern_marine.mb.64</strain>
    </source>
</reference>
<comment type="function">
    <text evidence="12">Flavin transferase that catalyzes the transfer of the FMN moiety of FAD and its covalent binding to the hydroxyl group of a threonine residue in a target flavoprotein.</text>
</comment>
<comment type="similarity">
    <text evidence="10 12">Belongs to the ApbE family.</text>
</comment>
<comment type="subcellular location">
    <subcellularLocation>
        <location evidence="12">Cell inner membrane</location>
        <topology evidence="12">Lipid-anchor</topology>
        <orientation evidence="12">Periplasmic side</orientation>
    </subcellularLocation>
</comment>
<dbReference type="PANTHER" id="PTHR30040">
    <property type="entry name" value="THIAMINE BIOSYNTHESIS LIPOPROTEIN APBE"/>
    <property type="match status" value="1"/>
</dbReference>
<dbReference type="PIRSF" id="PIRSF006268">
    <property type="entry name" value="ApbE"/>
    <property type="match status" value="1"/>
</dbReference>
<protein>
    <recommendedName>
        <fullName evidence="2 10">FAD:protein FMN transferase</fullName>
        <ecNumber evidence="1 10">2.7.1.180</ecNumber>
    </recommendedName>
    <alternativeName>
        <fullName evidence="8 10">Flavin transferase</fullName>
    </alternativeName>
</protein>
<dbReference type="InterPro" id="IPR003374">
    <property type="entry name" value="ApbE-like_sf"/>
</dbReference>
<evidence type="ECO:0000256" key="5">
    <source>
        <dbReference type="ARBA" id="ARBA00022723"/>
    </source>
</evidence>
<gene>
    <name evidence="13" type="ORF">KJ970_07110</name>
</gene>
<feature type="binding site" evidence="11">
    <location>
        <position position="186"/>
    </location>
    <ligand>
        <name>Mg(2+)</name>
        <dbReference type="ChEBI" id="CHEBI:18420"/>
    </ligand>
</feature>
<evidence type="ECO:0000313" key="14">
    <source>
        <dbReference type="Proteomes" id="UP000777784"/>
    </source>
</evidence>
<evidence type="ECO:0000256" key="1">
    <source>
        <dbReference type="ARBA" id="ARBA00011955"/>
    </source>
</evidence>
<dbReference type="GO" id="GO:0005886">
    <property type="term" value="C:plasma membrane"/>
    <property type="evidence" value="ECO:0007669"/>
    <property type="project" value="UniProtKB-SubCell"/>
</dbReference>
<evidence type="ECO:0000256" key="6">
    <source>
        <dbReference type="ARBA" id="ARBA00022827"/>
    </source>
</evidence>
<keyword evidence="5 10" id="KW-0479">Metal-binding</keyword>
<feature type="binding site" evidence="11">
    <location>
        <position position="302"/>
    </location>
    <ligand>
        <name>Mg(2+)</name>
        <dbReference type="ChEBI" id="CHEBI:18420"/>
    </ligand>
</feature>
<keyword evidence="4 10" id="KW-0808">Transferase</keyword>
<keyword evidence="12" id="KW-1003">Cell membrane</keyword>
<dbReference type="Proteomes" id="UP000777784">
    <property type="component" value="Unassembled WGS sequence"/>
</dbReference>
<evidence type="ECO:0000256" key="3">
    <source>
        <dbReference type="ARBA" id="ARBA00022630"/>
    </source>
</evidence>
<dbReference type="GO" id="GO:0016740">
    <property type="term" value="F:transferase activity"/>
    <property type="evidence" value="ECO:0007669"/>
    <property type="project" value="UniProtKB-UniRule"/>
</dbReference>
<dbReference type="GO" id="GO:0046872">
    <property type="term" value="F:metal ion binding"/>
    <property type="evidence" value="ECO:0007669"/>
    <property type="project" value="UniProtKB-UniRule"/>
</dbReference>
<dbReference type="Gene3D" id="3.10.520.10">
    <property type="entry name" value="ApbE-like domains"/>
    <property type="match status" value="1"/>
</dbReference>
<comment type="cofactor">
    <cofactor evidence="11">
        <name>Mg(2+)</name>
        <dbReference type="ChEBI" id="CHEBI:18420"/>
    </cofactor>
    <cofactor evidence="11">
        <name>Mn(2+)</name>
        <dbReference type="ChEBI" id="CHEBI:29035"/>
    </cofactor>
    <text evidence="11">Magnesium. Can also use manganese.</text>
</comment>
<evidence type="ECO:0000256" key="9">
    <source>
        <dbReference type="ARBA" id="ARBA00048540"/>
    </source>
</evidence>
<evidence type="ECO:0000256" key="10">
    <source>
        <dbReference type="PIRNR" id="PIRNR006268"/>
    </source>
</evidence>
<dbReference type="AlphaFoldDB" id="A0A948W346"/>
<keyword evidence="3 10" id="KW-0285">Flavoprotein</keyword>
<feature type="binding site" evidence="11">
    <location>
        <position position="298"/>
    </location>
    <ligand>
        <name>Mg(2+)</name>
        <dbReference type="ChEBI" id="CHEBI:18420"/>
    </ligand>
</feature>
<evidence type="ECO:0000256" key="4">
    <source>
        <dbReference type="ARBA" id="ARBA00022679"/>
    </source>
</evidence>
<evidence type="ECO:0000313" key="13">
    <source>
        <dbReference type="EMBL" id="MBU2690682.1"/>
    </source>
</evidence>
<comment type="caution">
    <text evidence="13">The sequence shown here is derived from an EMBL/GenBank/DDBJ whole genome shotgun (WGS) entry which is preliminary data.</text>
</comment>
<keyword evidence="6 10" id="KW-0274">FAD</keyword>
<evidence type="ECO:0000256" key="11">
    <source>
        <dbReference type="PIRSR" id="PIRSR006268-2"/>
    </source>
</evidence>
<keyword evidence="12" id="KW-0449">Lipoprotein</keyword>
<evidence type="ECO:0000256" key="12">
    <source>
        <dbReference type="RuleBase" id="RU363002"/>
    </source>
</evidence>
<comment type="catalytic activity">
    <reaction evidence="9 10 12">
        <text>L-threonyl-[protein] + FAD = FMN-L-threonyl-[protein] + AMP + H(+)</text>
        <dbReference type="Rhea" id="RHEA:36847"/>
        <dbReference type="Rhea" id="RHEA-COMP:11060"/>
        <dbReference type="Rhea" id="RHEA-COMP:11061"/>
        <dbReference type="ChEBI" id="CHEBI:15378"/>
        <dbReference type="ChEBI" id="CHEBI:30013"/>
        <dbReference type="ChEBI" id="CHEBI:57692"/>
        <dbReference type="ChEBI" id="CHEBI:74257"/>
        <dbReference type="ChEBI" id="CHEBI:456215"/>
        <dbReference type="EC" id="2.7.1.180"/>
    </reaction>
</comment>
<evidence type="ECO:0000256" key="8">
    <source>
        <dbReference type="ARBA" id="ARBA00031306"/>
    </source>
</evidence>